<reference evidence="1" key="3">
    <citation type="journal article" date="2023" name="Microbiol. Resour. Announc.">
        <title>Draft Genome Sequence of Granulicatella sp. Strain S8, Isolated from a Marine Fish, Seriola quinqueradiata.</title>
        <authorList>
            <person name="Lee M."/>
            <person name="Farooq A."/>
            <person name="Jeong J.B."/>
            <person name="Jung M.Y."/>
        </authorList>
    </citation>
    <scope>NUCLEOTIDE SEQUENCE</scope>
    <source>
        <strain evidence="1">S8</strain>
    </source>
</reference>
<sequence>MQIEIRNIHESYAFDLFDYLIFVGSNQVGKQRIFSLIDRYFASASYNEVEEEYFGDNGIEICIEGKKIRVNSCLFMSLSNVDDLLLQFKLTKKSLLYSSLCDLGQDIEVSQQMMHVNDELLKLEAMIGHKQSSVLGNIGYLISDLTFEDIIGKLMTTSYKKNNREIPSYLLDGEDMIDGFLKLVEQYMSITGKQVWISINNPENFLSVEGTHRLIEGLKNLARISKQLYFFVFHQRNNTLYDVEDIHHTVVCASDIQQLPDFETFLQSVERNYPGNYQFDSEELAESFYRICSEIGVNKSLKYPSMTRDVVLLKVICELFEEDIQFETSNNDISFLEQTYLLS</sequence>
<protein>
    <submittedName>
        <fullName evidence="1">CRISPR-associated protein Csn2-St</fullName>
    </submittedName>
</protein>
<evidence type="ECO:0000313" key="2">
    <source>
        <dbReference type="Proteomes" id="UP001059480"/>
    </source>
</evidence>
<organism evidence="1 2">
    <name type="scientific">Granulicatella seriolae</name>
    <dbReference type="NCBI Taxonomy" id="2967226"/>
    <lineage>
        <taxon>Bacteria</taxon>
        <taxon>Bacillati</taxon>
        <taxon>Bacillota</taxon>
        <taxon>Bacilli</taxon>
        <taxon>Lactobacillales</taxon>
        <taxon>Carnobacteriaceae</taxon>
        <taxon>Granulicatella</taxon>
    </lineage>
</organism>
<name>A0ABT1WP86_9LACT</name>
<dbReference type="InterPro" id="IPR031820">
    <property type="entry name" value="Cas_St_Csn2"/>
</dbReference>
<dbReference type="RefSeq" id="WP_256945470.1">
    <property type="nucleotide sequence ID" value="NZ_JANHNZ010000007.1"/>
</dbReference>
<reference evidence="1" key="2">
    <citation type="journal article" date="2023" name="Curr. Microbiol.">
        <title>Granulicatella seriolae sp. nov., a Novel Facultative Anaerobe Isolated from Yellowtail Marine Fish.</title>
        <authorList>
            <person name="Lee M."/>
            <person name="Choi Y.J."/>
            <person name="Farooq A."/>
            <person name="Jeong J.B."/>
            <person name="Jung M.Y."/>
        </authorList>
    </citation>
    <scope>NUCLEOTIDE SEQUENCE</scope>
    <source>
        <strain evidence="1">S8</strain>
    </source>
</reference>
<dbReference type="EMBL" id="JANHNZ010000007">
    <property type="protein sequence ID" value="MCQ9210357.1"/>
    <property type="molecule type" value="Genomic_DNA"/>
</dbReference>
<dbReference type="Pfam" id="PF16813">
    <property type="entry name" value="Cas_St_Csn2"/>
    <property type="match status" value="1"/>
</dbReference>
<comment type="caution">
    <text evidence="1">The sequence shown here is derived from an EMBL/GenBank/DDBJ whole genome shotgun (WGS) entry which is preliminary data.</text>
</comment>
<evidence type="ECO:0000313" key="1">
    <source>
        <dbReference type="EMBL" id="MCQ9210357.1"/>
    </source>
</evidence>
<reference evidence="1" key="1">
    <citation type="submission" date="2022-07" db="EMBL/GenBank/DDBJ databases">
        <authorList>
            <person name="Jung M.-Y."/>
            <person name="Lee M."/>
        </authorList>
    </citation>
    <scope>NUCLEOTIDE SEQUENCE</scope>
    <source>
        <strain evidence="1">S8</strain>
    </source>
</reference>
<accession>A0ABT1WP86</accession>
<proteinExistence type="predicted"/>
<keyword evidence="2" id="KW-1185">Reference proteome</keyword>
<gene>
    <name evidence="1" type="primary">csn2-St</name>
    <name evidence="1" type="ORF">NPA36_07315</name>
</gene>
<dbReference type="Proteomes" id="UP001059480">
    <property type="component" value="Unassembled WGS sequence"/>
</dbReference>